<organism evidence="2 3">
    <name type="scientific">Pseudomarimonas salicorniae</name>
    <dbReference type="NCBI Taxonomy" id="2933270"/>
    <lineage>
        <taxon>Bacteria</taxon>
        <taxon>Pseudomonadati</taxon>
        <taxon>Pseudomonadota</taxon>
        <taxon>Gammaproteobacteria</taxon>
        <taxon>Lysobacterales</taxon>
        <taxon>Lysobacteraceae</taxon>
        <taxon>Pseudomarimonas</taxon>
    </lineage>
</organism>
<evidence type="ECO:0000313" key="3">
    <source>
        <dbReference type="Proteomes" id="UP001431449"/>
    </source>
</evidence>
<reference evidence="2" key="1">
    <citation type="submission" date="2022-04" db="EMBL/GenBank/DDBJ databases">
        <title>Lysobacter sp. CAU 1642 isolated from sea sand.</title>
        <authorList>
            <person name="Kim W."/>
        </authorList>
    </citation>
    <scope>NUCLEOTIDE SEQUENCE</scope>
    <source>
        <strain evidence="2">CAU 1642</strain>
    </source>
</reference>
<evidence type="ECO:0000313" key="2">
    <source>
        <dbReference type="EMBL" id="MCK7595526.1"/>
    </source>
</evidence>
<gene>
    <name evidence="2" type="ORF">M0G41_17865</name>
</gene>
<dbReference type="EMBL" id="JALNMH010000020">
    <property type="protein sequence ID" value="MCK7595526.1"/>
    <property type="molecule type" value="Genomic_DNA"/>
</dbReference>
<dbReference type="Pfam" id="PF13302">
    <property type="entry name" value="Acetyltransf_3"/>
    <property type="match status" value="1"/>
</dbReference>
<dbReference type="SUPFAM" id="SSF55729">
    <property type="entry name" value="Acyl-CoA N-acyltransferases (Nat)"/>
    <property type="match status" value="1"/>
</dbReference>
<evidence type="ECO:0000259" key="1">
    <source>
        <dbReference type="PROSITE" id="PS51186"/>
    </source>
</evidence>
<accession>A0ABT0GLV2</accession>
<dbReference type="PANTHER" id="PTHR43792">
    <property type="entry name" value="GNAT FAMILY, PUTATIVE (AFU_ORTHOLOGUE AFUA_3G00765)-RELATED-RELATED"/>
    <property type="match status" value="1"/>
</dbReference>
<dbReference type="PANTHER" id="PTHR43792:SF1">
    <property type="entry name" value="N-ACETYLTRANSFERASE DOMAIN-CONTAINING PROTEIN"/>
    <property type="match status" value="1"/>
</dbReference>
<keyword evidence="3" id="KW-1185">Reference proteome</keyword>
<protein>
    <submittedName>
        <fullName evidence="2">GNAT family N-acetyltransferase</fullName>
    </submittedName>
</protein>
<proteinExistence type="predicted"/>
<dbReference type="Gene3D" id="3.40.630.30">
    <property type="match status" value="1"/>
</dbReference>
<feature type="domain" description="N-acetyltransferase" evidence="1">
    <location>
        <begin position="10"/>
        <end position="174"/>
    </location>
</feature>
<comment type="caution">
    <text evidence="2">The sequence shown here is derived from an EMBL/GenBank/DDBJ whole genome shotgun (WGS) entry which is preliminary data.</text>
</comment>
<sequence length="190" mass="20949">MPETWRTERLRATALSEAHLGDLCALHQDPEVMRHLSVDGRSLSDEETRAGLEAAMGHWQEHGFGLWAFHDLHSGEFVGRAGLKWYDLPGLDGRREVGLAYAVPSRFWQRGFATEMASGALSVGFGAGGLPAVGSWTLPGNIPSQRVMEKLGFRYQTDFEFAGLPHRYYRLEPGGFSPQRVGDPNPSVPG</sequence>
<dbReference type="InterPro" id="IPR016181">
    <property type="entry name" value="Acyl_CoA_acyltransferase"/>
</dbReference>
<name>A0ABT0GLV2_9GAMM</name>
<dbReference type="Proteomes" id="UP001431449">
    <property type="component" value="Unassembled WGS sequence"/>
</dbReference>
<dbReference type="InterPro" id="IPR000182">
    <property type="entry name" value="GNAT_dom"/>
</dbReference>
<dbReference type="InterPro" id="IPR051531">
    <property type="entry name" value="N-acetyltransferase"/>
</dbReference>
<dbReference type="PROSITE" id="PS51186">
    <property type="entry name" value="GNAT"/>
    <property type="match status" value="1"/>
</dbReference>